<feature type="non-terminal residue" evidence="2">
    <location>
        <position position="1"/>
    </location>
</feature>
<accession>A0ABX4MCA4</accession>
<organism evidence="2 3">
    <name type="scientific">Actinomyces ruminis</name>
    <dbReference type="NCBI Taxonomy" id="1937003"/>
    <lineage>
        <taxon>Bacteria</taxon>
        <taxon>Bacillati</taxon>
        <taxon>Actinomycetota</taxon>
        <taxon>Actinomycetes</taxon>
        <taxon>Actinomycetales</taxon>
        <taxon>Actinomycetaceae</taxon>
        <taxon>Actinomyces</taxon>
    </lineage>
</organism>
<sequence length="93" mass="9332">YIVALVAATRNDAAIALGASPRAGLHLAAVARARAAMAGRGFVSPDDVAHAAVDVLAHRLIPTGQYAAAADALAASTRVLRRIVANLPVPAGD</sequence>
<dbReference type="PANTHER" id="PTHR42759">
    <property type="entry name" value="MOXR FAMILY PROTEIN"/>
    <property type="match status" value="1"/>
</dbReference>
<feature type="domain" description="ChlI/MoxR AAA lid" evidence="1">
    <location>
        <begin position="8"/>
        <end position="65"/>
    </location>
</feature>
<evidence type="ECO:0000259" key="1">
    <source>
        <dbReference type="Pfam" id="PF17863"/>
    </source>
</evidence>
<name>A0ABX4MCA4_9ACTO</name>
<comment type="caution">
    <text evidence="2">The sequence shown here is derived from an EMBL/GenBank/DDBJ whole genome shotgun (WGS) entry which is preliminary data.</text>
</comment>
<evidence type="ECO:0000313" key="3">
    <source>
        <dbReference type="Proteomes" id="UP000194577"/>
    </source>
</evidence>
<proteinExistence type="predicted"/>
<dbReference type="InterPro" id="IPR041628">
    <property type="entry name" value="ChlI/MoxR_AAA_lid"/>
</dbReference>
<dbReference type="Proteomes" id="UP000194577">
    <property type="component" value="Unassembled WGS sequence"/>
</dbReference>
<dbReference type="EMBL" id="MTPX02000036">
    <property type="protein sequence ID" value="PHP52966.1"/>
    <property type="molecule type" value="Genomic_DNA"/>
</dbReference>
<keyword evidence="3" id="KW-1185">Reference proteome</keyword>
<evidence type="ECO:0000313" key="2">
    <source>
        <dbReference type="EMBL" id="PHP52966.1"/>
    </source>
</evidence>
<protein>
    <submittedName>
        <fullName evidence="2">ATPase</fullName>
    </submittedName>
</protein>
<dbReference type="Pfam" id="PF17863">
    <property type="entry name" value="AAA_lid_2"/>
    <property type="match status" value="1"/>
</dbReference>
<reference evidence="2 3" key="1">
    <citation type="submission" date="2017-10" db="EMBL/GenBank/DDBJ databases">
        <title>Draft genome sequence of cellulolytic Actinomyces sp CtC72 isolated from cattle rumen fluid.</title>
        <authorList>
            <person name="Joshi A.J."/>
            <person name="Vasudevan G."/>
            <person name="Lanjekar V.B."/>
            <person name="Hivarkar S."/>
            <person name="Engineer A."/>
            <person name="Pore S.D."/>
            <person name="Dhakephalkar P.K."/>
            <person name="Dagar S."/>
        </authorList>
    </citation>
    <scope>NUCLEOTIDE SEQUENCE [LARGE SCALE GENOMIC DNA]</scope>
    <source>
        <strain evidence="3">CtC72</strain>
    </source>
</reference>
<dbReference type="Gene3D" id="1.10.8.80">
    <property type="entry name" value="Magnesium chelatase subunit I, C-Terminal domain"/>
    <property type="match status" value="1"/>
</dbReference>
<dbReference type="PANTHER" id="PTHR42759:SF1">
    <property type="entry name" value="MAGNESIUM-CHELATASE SUBUNIT CHLD"/>
    <property type="match status" value="1"/>
</dbReference>
<dbReference type="InterPro" id="IPR050764">
    <property type="entry name" value="CbbQ/NirQ/NorQ/GpvN"/>
</dbReference>
<gene>
    <name evidence="2" type="ORF">BW737_005940</name>
</gene>